<evidence type="ECO:0000256" key="2">
    <source>
        <dbReference type="SAM" id="SignalP"/>
    </source>
</evidence>
<proteinExistence type="predicted"/>
<feature type="region of interest" description="Disordered" evidence="1">
    <location>
        <begin position="208"/>
        <end position="272"/>
    </location>
</feature>
<sequence>MASTRASSRLVFYLVALSFVAQIALTQQDEYEYYYEEVSATSATNDTTTTTPTSVTTGTTAENVTQATESVTQATESLTTETSTVTILETTNIKPVPISPMPINDDADEEPNIVYPVLSNVSVTAVSGGKPLSTNYEKRTNLSLLNTTRPGTRTTKRPSSQPGIVLNIYTGMYGMHSQANNRPTGNRGNQGWNKFWPRAQSPLQGWYNLHGAPNRRPVQSFVPQQQRRPIYRGRGPVYEYDDGSYYPVAANQRPTKPRRNSQPAGRPASSTLDQQASMAVYNFLLQILGQRGTGGRSQPPTKSAGSRRRV</sequence>
<dbReference type="AlphaFoldDB" id="A0A8W7PTB0"/>
<name>A0A8W7PTB0_ANOCL</name>
<feature type="chain" id="PRO_5036488847" evidence="2">
    <location>
        <begin position="27"/>
        <end position="310"/>
    </location>
</feature>
<dbReference type="Proteomes" id="UP000075882">
    <property type="component" value="Unassembled WGS sequence"/>
</dbReference>
<dbReference type="EnsemblMetazoa" id="ACOM036447-RA">
    <property type="protein sequence ID" value="ACOM036447-PA.1"/>
    <property type="gene ID" value="ACOM036447"/>
</dbReference>
<evidence type="ECO:0000256" key="1">
    <source>
        <dbReference type="SAM" id="MobiDB-lite"/>
    </source>
</evidence>
<dbReference type="VEuPathDB" id="VectorBase:ACON2_042910"/>
<feature type="compositionally biased region" description="Polar residues" evidence="1">
    <location>
        <begin position="260"/>
        <end position="272"/>
    </location>
</feature>
<reference evidence="3" key="1">
    <citation type="submission" date="2022-08" db="UniProtKB">
        <authorList>
            <consortium name="EnsemblMetazoa"/>
        </authorList>
    </citation>
    <scope>IDENTIFICATION</scope>
</reference>
<feature type="signal peptide" evidence="2">
    <location>
        <begin position="1"/>
        <end position="26"/>
    </location>
</feature>
<feature type="region of interest" description="Disordered" evidence="1">
    <location>
        <begin position="290"/>
        <end position="310"/>
    </location>
</feature>
<accession>A0A8W7PTB0</accession>
<evidence type="ECO:0000313" key="3">
    <source>
        <dbReference type="EnsemblMetazoa" id="ACOM036447-PA.1"/>
    </source>
</evidence>
<organism evidence="3">
    <name type="scientific">Anopheles coluzzii</name>
    <name type="common">African malaria mosquito</name>
    <dbReference type="NCBI Taxonomy" id="1518534"/>
    <lineage>
        <taxon>Eukaryota</taxon>
        <taxon>Metazoa</taxon>
        <taxon>Ecdysozoa</taxon>
        <taxon>Arthropoda</taxon>
        <taxon>Hexapoda</taxon>
        <taxon>Insecta</taxon>
        <taxon>Pterygota</taxon>
        <taxon>Neoptera</taxon>
        <taxon>Endopterygota</taxon>
        <taxon>Diptera</taxon>
        <taxon>Nematocera</taxon>
        <taxon>Culicoidea</taxon>
        <taxon>Culicidae</taxon>
        <taxon>Anophelinae</taxon>
        <taxon>Anopheles</taxon>
    </lineage>
</organism>
<protein>
    <submittedName>
        <fullName evidence="3">Uncharacterized protein</fullName>
    </submittedName>
</protein>
<keyword evidence="2" id="KW-0732">Signal</keyword>